<reference evidence="1" key="1">
    <citation type="submission" date="2021-06" db="EMBL/GenBank/DDBJ databases">
        <authorList>
            <person name="Kallberg Y."/>
            <person name="Tangrot J."/>
            <person name="Rosling A."/>
        </authorList>
    </citation>
    <scope>NUCLEOTIDE SEQUENCE</scope>
    <source>
        <strain evidence="1">AU212A</strain>
    </source>
</reference>
<sequence>MFKEEDSEEVFSDKTGVSSLRRHLNEHNINALARCQATLNFSRTDSHNDDNQKRRDKKLII</sequence>
<proteinExistence type="predicted"/>
<accession>A0ACA9LGM8</accession>
<comment type="caution">
    <text evidence="1">The sequence shown here is derived from an EMBL/GenBank/DDBJ whole genome shotgun (WGS) entry which is preliminary data.</text>
</comment>
<gene>
    <name evidence="1" type="ORF">SCALOS_LOCUS4109</name>
</gene>
<protein>
    <submittedName>
        <fullName evidence="1">3220_t:CDS:1</fullName>
    </submittedName>
</protein>
<keyword evidence="2" id="KW-1185">Reference proteome</keyword>
<dbReference type="Proteomes" id="UP000789860">
    <property type="component" value="Unassembled WGS sequence"/>
</dbReference>
<organism evidence="1 2">
    <name type="scientific">Scutellospora calospora</name>
    <dbReference type="NCBI Taxonomy" id="85575"/>
    <lineage>
        <taxon>Eukaryota</taxon>
        <taxon>Fungi</taxon>
        <taxon>Fungi incertae sedis</taxon>
        <taxon>Mucoromycota</taxon>
        <taxon>Glomeromycotina</taxon>
        <taxon>Glomeromycetes</taxon>
        <taxon>Diversisporales</taxon>
        <taxon>Gigasporaceae</taxon>
        <taxon>Scutellospora</taxon>
    </lineage>
</organism>
<evidence type="ECO:0000313" key="2">
    <source>
        <dbReference type="Proteomes" id="UP000789860"/>
    </source>
</evidence>
<name>A0ACA9LGM8_9GLOM</name>
<evidence type="ECO:0000313" key="1">
    <source>
        <dbReference type="EMBL" id="CAG8522037.1"/>
    </source>
</evidence>
<dbReference type="EMBL" id="CAJVPM010005265">
    <property type="protein sequence ID" value="CAG8522037.1"/>
    <property type="molecule type" value="Genomic_DNA"/>
</dbReference>